<dbReference type="AlphaFoldDB" id="A0A510HHR0"/>
<evidence type="ECO:0000256" key="1">
    <source>
        <dbReference type="ARBA" id="ARBA00004948"/>
    </source>
</evidence>
<comment type="catalytic activity">
    <reaction evidence="2">
        <text>thiamine + H2O = 5-(2-hydroxyethyl)-4-methylthiazole + 4-amino-5-hydroxymethyl-2-methylpyrimidine + H(+)</text>
        <dbReference type="Rhea" id="RHEA:17509"/>
        <dbReference type="ChEBI" id="CHEBI:15377"/>
        <dbReference type="ChEBI" id="CHEBI:15378"/>
        <dbReference type="ChEBI" id="CHEBI:16892"/>
        <dbReference type="ChEBI" id="CHEBI:17957"/>
        <dbReference type="ChEBI" id="CHEBI:18385"/>
        <dbReference type="EC" id="3.5.99.2"/>
    </reaction>
</comment>
<dbReference type="PANTHER" id="PTHR43198:SF5">
    <property type="entry name" value="BIFUNCTIONAL TENA-E PROTEIN"/>
    <property type="match status" value="1"/>
</dbReference>
<dbReference type="GO" id="GO:0009229">
    <property type="term" value="P:thiamine diphosphate biosynthetic process"/>
    <property type="evidence" value="ECO:0007669"/>
    <property type="project" value="UniProtKB-UniPathway"/>
</dbReference>
<accession>A0A510HHR0</accession>
<organism evidence="6 7">
    <name type="scientific">Rubrobacter xylanophilus</name>
    <dbReference type="NCBI Taxonomy" id="49319"/>
    <lineage>
        <taxon>Bacteria</taxon>
        <taxon>Bacillati</taxon>
        <taxon>Actinomycetota</taxon>
        <taxon>Rubrobacteria</taxon>
        <taxon>Rubrobacterales</taxon>
        <taxon>Rubrobacteraceae</taxon>
        <taxon>Rubrobacter</taxon>
    </lineage>
</organism>
<comment type="pathway">
    <text evidence="1 2">Cofactor biosynthesis; thiamine diphosphate biosynthesis.</text>
</comment>
<name>A0A510HHR0_9ACTN</name>
<dbReference type="Gene3D" id="1.20.910.10">
    <property type="entry name" value="Heme oxygenase-like"/>
    <property type="match status" value="1"/>
</dbReference>
<feature type="binding site" evidence="4">
    <location>
        <position position="79"/>
    </location>
    <ligand>
        <name>substrate</name>
    </ligand>
</feature>
<comment type="catalytic activity">
    <reaction evidence="2">
        <text>4-amino-5-aminomethyl-2-methylpyrimidine + H2O = 4-amino-5-hydroxymethyl-2-methylpyrimidine + NH4(+)</text>
        <dbReference type="Rhea" id="RHEA:31799"/>
        <dbReference type="ChEBI" id="CHEBI:15377"/>
        <dbReference type="ChEBI" id="CHEBI:16892"/>
        <dbReference type="ChEBI" id="CHEBI:28938"/>
        <dbReference type="ChEBI" id="CHEBI:63416"/>
        <dbReference type="EC" id="3.5.99.2"/>
    </reaction>
</comment>
<evidence type="ECO:0000259" key="5">
    <source>
        <dbReference type="Pfam" id="PF03070"/>
    </source>
</evidence>
<reference evidence="6" key="1">
    <citation type="journal article" date="2019" name="Microbiol. Resour. Announc.">
        <title>Complete Genome Sequence of Rubrobacter xylanophilus Strain AA3-22, Isolated from Arima Onsen in Japan.</title>
        <authorList>
            <person name="Tomariguchi N."/>
            <person name="Miyazaki K."/>
        </authorList>
    </citation>
    <scope>NUCLEOTIDE SEQUENCE [LARGE SCALE GENOMIC DNA]</scope>
    <source>
        <strain evidence="6">AA3-22</strain>
    </source>
</reference>
<keyword evidence="2 6" id="KW-0378">Hydrolase</keyword>
<dbReference type="Proteomes" id="UP000318065">
    <property type="component" value="Chromosome"/>
</dbReference>
<dbReference type="SUPFAM" id="SSF48613">
    <property type="entry name" value="Heme oxygenase-like"/>
    <property type="match status" value="1"/>
</dbReference>
<dbReference type="InterPro" id="IPR050967">
    <property type="entry name" value="Thiamine_Salvage_TenA"/>
</dbReference>
<evidence type="ECO:0000256" key="4">
    <source>
        <dbReference type="PIRSR" id="PIRSR003170-2"/>
    </source>
</evidence>
<proteinExistence type="inferred from homology"/>
<dbReference type="CDD" id="cd19357">
    <property type="entry name" value="TenA_E_At3g16990-like"/>
    <property type="match status" value="1"/>
</dbReference>
<dbReference type="OrthoDB" id="517083at2"/>
<dbReference type="RefSeq" id="WP_143527509.1">
    <property type="nucleotide sequence ID" value="NZ_AP019791.1"/>
</dbReference>
<comment type="similarity">
    <text evidence="2">Belongs to the TenA family.</text>
</comment>
<dbReference type="InterPro" id="IPR016084">
    <property type="entry name" value="Haem_Oase-like_multi-hlx"/>
</dbReference>
<sequence length="207" mass="23876">MKARELLERHRDLWSGATRHPFLEGVRRGTLPRKAFERWLVQDYLFVLEGLKFQANLLARAPRRDQRLLIGGLSDLEEELGWFEEQAGRRGLDLHARPHPINAAYCGFLARLKSEAYAAGITALWALERAYLEAWRGAAPGAPEYREFVEHWSMPEFEEYVLRLEEAVDAALGEAPEEERARAGRVFPEVARLERDFWEMALEGGEE</sequence>
<keyword evidence="7" id="KW-1185">Reference proteome</keyword>
<dbReference type="GO" id="GO:0009228">
    <property type="term" value="P:thiamine biosynthetic process"/>
    <property type="evidence" value="ECO:0007669"/>
    <property type="project" value="UniProtKB-KW"/>
</dbReference>
<evidence type="ECO:0000256" key="2">
    <source>
        <dbReference type="PIRNR" id="PIRNR003170"/>
    </source>
</evidence>
<feature type="binding site" evidence="4">
    <location>
        <position position="128"/>
    </location>
    <ligand>
        <name>substrate</name>
    </ligand>
</feature>
<gene>
    <name evidence="6" type="ORF">RxyAA322_13650</name>
</gene>
<protein>
    <recommendedName>
        <fullName evidence="2">Aminopyrimidine aminohydrolase</fullName>
        <ecNumber evidence="2">3.5.99.2</ecNumber>
    </recommendedName>
</protein>
<keyword evidence="2" id="KW-0784">Thiamine biosynthesis</keyword>
<dbReference type="InterPro" id="IPR004305">
    <property type="entry name" value="Thiaminase-2/PQQC"/>
</dbReference>
<feature type="domain" description="Thiaminase-2/PQQC" evidence="5">
    <location>
        <begin position="8"/>
        <end position="203"/>
    </location>
</feature>
<dbReference type="EMBL" id="AP019791">
    <property type="protein sequence ID" value="BBL79511.1"/>
    <property type="molecule type" value="Genomic_DNA"/>
</dbReference>
<dbReference type="UniPathway" id="UPA00060"/>
<dbReference type="GO" id="GO:0050334">
    <property type="term" value="F:thiaminase activity"/>
    <property type="evidence" value="ECO:0007669"/>
    <property type="project" value="UniProtKB-UniRule"/>
</dbReference>
<dbReference type="GO" id="GO:0005829">
    <property type="term" value="C:cytosol"/>
    <property type="evidence" value="ECO:0007669"/>
    <property type="project" value="TreeGrafter"/>
</dbReference>
<evidence type="ECO:0000313" key="7">
    <source>
        <dbReference type="Proteomes" id="UP000318065"/>
    </source>
</evidence>
<evidence type="ECO:0000313" key="6">
    <source>
        <dbReference type="EMBL" id="BBL79511.1"/>
    </source>
</evidence>
<dbReference type="PIRSF" id="PIRSF003170">
    <property type="entry name" value="Pet18p"/>
    <property type="match status" value="1"/>
</dbReference>
<dbReference type="PANTHER" id="PTHR43198">
    <property type="entry name" value="BIFUNCTIONAL TH2 PROTEIN"/>
    <property type="match status" value="1"/>
</dbReference>
<dbReference type="EC" id="3.5.99.2" evidence="2"/>
<dbReference type="Pfam" id="PF03070">
    <property type="entry name" value="TENA_THI-4"/>
    <property type="match status" value="1"/>
</dbReference>
<evidence type="ECO:0000256" key="3">
    <source>
        <dbReference type="PIRSR" id="PIRSR003170-1"/>
    </source>
</evidence>
<dbReference type="InterPro" id="IPR026285">
    <property type="entry name" value="TenA_E"/>
</dbReference>
<feature type="active site" description="Proton donor" evidence="3">
    <location>
        <position position="194"/>
    </location>
</feature>
<feature type="binding site" evidence="4">
    <location>
        <position position="43"/>
    </location>
    <ligand>
        <name>substrate</name>
    </ligand>
</feature>
<comment type="function">
    <text evidence="2">Catalyzes an amino-pyrimidine hydrolysis reaction at the C5' of the pyrimidine moiety of thiamine compounds, a reaction that is part of a thiamine salvage pathway. Thus, catalyzes the conversion of 4-amino-5-aminomethyl-2-methylpyrimidine to 4-amino-5-hydroxymethyl-2-methylpyrimidine (HMP).</text>
</comment>